<dbReference type="Gene3D" id="3.40.50.300">
    <property type="entry name" value="P-loop containing nucleotide triphosphate hydrolases"/>
    <property type="match status" value="2"/>
</dbReference>
<evidence type="ECO:0000313" key="8">
    <source>
        <dbReference type="EMBL" id="QEF99879.1"/>
    </source>
</evidence>
<dbReference type="PROSITE" id="PS51194">
    <property type="entry name" value="HELICASE_CTER"/>
    <property type="match status" value="1"/>
</dbReference>
<dbReference type="GO" id="GO:0005524">
    <property type="term" value="F:ATP binding"/>
    <property type="evidence" value="ECO:0007669"/>
    <property type="project" value="UniProtKB-KW"/>
</dbReference>
<accession>A0A5B9MHA0</accession>
<protein>
    <submittedName>
        <fullName evidence="8">Ski2-like helicase</fullName>
    </submittedName>
</protein>
<reference evidence="8 9" key="1">
    <citation type="submission" date="2019-02" db="EMBL/GenBank/DDBJ databases">
        <title>Planctomycetal bacteria perform biofilm scaping via a novel small molecule.</title>
        <authorList>
            <person name="Jeske O."/>
            <person name="Boedeker C."/>
            <person name="Wiegand S."/>
            <person name="Breitling P."/>
            <person name="Kallscheuer N."/>
            <person name="Jogler M."/>
            <person name="Rohde M."/>
            <person name="Petersen J."/>
            <person name="Medema M.H."/>
            <person name="Surup F."/>
            <person name="Jogler C."/>
        </authorList>
    </citation>
    <scope>NUCLEOTIDE SEQUENCE [LARGE SCALE GENOMIC DNA]</scope>
    <source>
        <strain evidence="8 9">Mal15</strain>
    </source>
</reference>
<evidence type="ECO:0000259" key="7">
    <source>
        <dbReference type="PROSITE" id="PS51194"/>
    </source>
</evidence>
<dbReference type="GO" id="GO:0016787">
    <property type="term" value="F:hydrolase activity"/>
    <property type="evidence" value="ECO:0007669"/>
    <property type="project" value="UniProtKB-KW"/>
</dbReference>
<evidence type="ECO:0000259" key="6">
    <source>
        <dbReference type="PROSITE" id="PS51192"/>
    </source>
</evidence>
<feature type="region of interest" description="Disordered" evidence="5">
    <location>
        <begin position="522"/>
        <end position="589"/>
    </location>
</feature>
<dbReference type="Pfam" id="PF00270">
    <property type="entry name" value="DEAD"/>
    <property type="match status" value="1"/>
</dbReference>
<dbReference type="AlphaFoldDB" id="A0A5B9MHA0"/>
<dbReference type="PROSITE" id="PS51192">
    <property type="entry name" value="HELICASE_ATP_BIND_1"/>
    <property type="match status" value="1"/>
</dbReference>
<evidence type="ECO:0000256" key="2">
    <source>
        <dbReference type="ARBA" id="ARBA00022801"/>
    </source>
</evidence>
<proteinExistence type="predicted"/>
<dbReference type="CDD" id="cd17921">
    <property type="entry name" value="DEXHc_Ski2"/>
    <property type="match status" value="1"/>
</dbReference>
<keyword evidence="9" id="KW-1185">Reference proteome</keyword>
<evidence type="ECO:0000256" key="1">
    <source>
        <dbReference type="ARBA" id="ARBA00022741"/>
    </source>
</evidence>
<feature type="domain" description="Helicase ATP-binding" evidence="6">
    <location>
        <begin position="50"/>
        <end position="214"/>
    </location>
</feature>
<dbReference type="Proteomes" id="UP000321353">
    <property type="component" value="Chromosome"/>
</dbReference>
<dbReference type="InterPro" id="IPR027417">
    <property type="entry name" value="P-loop_NTPase"/>
</dbReference>
<dbReference type="PANTHER" id="PTHR12131">
    <property type="entry name" value="ATP-DEPENDENT RNA AND DNA HELICASE"/>
    <property type="match status" value="1"/>
</dbReference>
<dbReference type="EMBL" id="CP036264">
    <property type="protein sequence ID" value="QEF99879.1"/>
    <property type="molecule type" value="Genomic_DNA"/>
</dbReference>
<dbReference type="Pfam" id="PF00271">
    <property type="entry name" value="Helicase_C"/>
    <property type="match status" value="1"/>
</dbReference>
<dbReference type="KEGG" id="smam:Mal15_39460"/>
<dbReference type="InterPro" id="IPR011545">
    <property type="entry name" value="DEAD/DEAH_box_helicase_dom"/>
</dbReference>
<dbReference type="GO" id="GO:0055087">
    <property type="term" value="C:Ski complex"/>
    <property type="evidence" value="ECO:0007669"/>
    <property type="project" value="TreeGrafter"/>
</dbReference>
<name>A0A5B9MHA0_9BACT</name>
<keyword evidence="4" id="KW-0067">ATP-binding</keyword>
<keyword evidence="1" id="KW-0547">Nucleotide-binding</keyword>
<dbReference type="InterPro" id="IPR001650">
    <property type="entry name" value="Helicase_C-like"/>
</dbReference>
<dbReference type="GO" id="GO:0003676">
    <property type="term" value="F:nucleic acid binding"/>
    <property type="evidence" value="ECO:0007669"/>
    <property type="project" value="InterPro"/>
</dbReference>
<keyword evidence="3 8" id="KW-0347">Helicase</keyword>
<dbReference type="SMART" id="SM00490">
    <property type="entry name" value="HELICc"/>
    <property type="match status" value="1"/>
</dbReference>
<evidence type="ECO:0000313" key="9">
    <source>
        <dbReference type="Proteomes" id="UP000321353"/>
    </source>
</evidence>
<dbReference type="InterPro" id="IPR014001">
    <property type="entry name" value="Helicase_ATP-bd"/>
</dbReference>
<evidence type="ECO:0000256" key="5">
    <source>
        <dbReference type="SAM" id="MobiDB-lite"/>
    </source>
</evidence>
<gene>
    <name evidence="8" type="ORF">Mal15_39460</name>
</gene>
<dbReference type="SUPFAM" id="SSF52540">
    <property type="entry name" value="P-loop containing nucleoside triphosphate hydrolases"/>
    <property type="match status" value="1"/>
</dbReference>
<evidence type="ECO:0000256" key="3">
    <source>
        <dbReference type="ARBA" id="ARBA00022806"/>
    </source>
</evidence>
<dbReference type="InterPro" id="IPR050699">
    <property type="entry name" value="RNA-DNA_Helicase"/>
</dbReference>
<dbReference type="PANTHER" id="PTHR12131:SF1">
    <property type="entry name" value="ATP-DEPENDENT RNA HELICASE SUPV3L1, MITOCHONDRIAL-RELATED"/>
    <property type="match status" value="1"/>
</dbReference>
<dbReference type="SMART" id="SM00487">
    <property type="entry name" value="DEXDc"/>
    <property type="match status" value="1"/>
</dbReference>
<organism evidence="8 9">
    <name type="scientific">Stieleria maiorica</name>
    <dbReference type="NCBI Taxonomy" id="2795974"/>
    <lineage>
        <taxon>Bacteria</taxon>
        <taxon>Pseudomonadati</taxon>
        <taxon>Planctomycetota</taxon>
        <taxon>Planctomycetia</taxon>
        <taxon>Pirellulales</taxon>
        <taxon>Pirellulaceae</taxon>
        <taxon>Stieleria</taxon>
    </lineage>
</organism>
<evidence type="ECO:0000256" key="4">
    <source>
        <dbReference type="ARBA" id="ARBA00022840"/>
    </source>
</evidence>
<keyword evidence="2" id="KW-0378">Hydrolase</keyword>
<dbReference type="GO" id="GO:0004386">
    <property type="term" value="F:helicase activity"/>
    <property type="evidence" value="ECO:0007669"/>
    <property type="project" value="UniProtKB-KW"/>
</dbReference>
<sequence length="843" mass="94640">MGMNHQETAAKHTAVDPDLDRDSLATEYFSLLPYDPYPVQEEAMLAYFAGDPGLGDQGVLICAPTGTGKTMIAEAAVYEALRTGRRMYYTTPLIALTDQKLDELRESAVRWGFPADSVGLVTGNRRVNGDAPVLVVVAEILLNRLLNPEAFDFSDVTSVVMDEFHSFNDPERGIVWELTLALLPPHIRTMLLSATVGNSLEFTSWLSRAHNRRLQLVSGDERKVPLQYEWIGDEILNDFAEKIAAGDDELRRTPSLVFCFSRSQCWTVAEMLKGKSLIDKDRQAELADYLNAADMAAGAGPKLKQILMRGVGVHHAGVMPRYRRMVEELFQRKLLAMCVCTETLAAGINLPARSVVLPSLLKGPKDKRKLVDTASAQQIFGRAGRPQYDDRGFVYALAHEDDVKLNKWREKYDSIPEDTKDPGLLKAKKQLKKKMPKRRSGETYWTEQQFLQLQEAASADLSSRGQLPWRLLAYMLGKDASVAPLRELVSKRLLTPKKIEEGQRELNRMLITMWQANYLSLDPKPTPAADPGKTKTDSGKKTEASQAEPPPATGGLFGEILDQMREDEPAAQPDAVEQPESDEEDQPRIKQYDLDAYRPLTATPTPRLERLVHLRSINPLFGVYMADLLATADPEERIAAFESVLEVPGTVARFTRMPRIEDMPPGTLATTRLDPQLLKLGLATPEELGAQGGEDDEEVKDRGFGRVMFEEPRVWPLTIGEKIHRLFQNDYPTVQGVRVRPVWIVGELLNYDGDFNKYVTTKKLQKEEGILLRHCLRMILFLDEMANVPPENTTVETWEDTLDDLADILTESCRNADPQTTEEVLSHNENLEDTLISSGRRQN</sequence>
<feature type="domain" description="Helicase C-terminal" evidence="7">
    <location>
        <begin position="245"/>
        <end position="435"/>
    </location>
</feature>
<dbReference type="GO" id="GO:0070478">
    <property type="term" value="P:nuclear-transcribed mRNA catabolic process, 3'-5' exonucleolytic nonsense-mediated decay"/>
    <property type="evidence" value="ECO:0007669"/>
    <property type="project" value="TreeGrafter"/>
</dbReference>
<feature type="compositionally biased region" description="Basic and acidic residues" evidence="5">
    <location>
        <begin position="532"/>
        <end position="543"/>
    </location>
</feature>